<dbReference type="SUPFAM" id="SSF47413">
    <property type="entry name" value="lambda repressor-like DNA-binding domains"/>
    <property type="match status" value="1"/>
</dbReference>
<feature type="region of interest" description="Disordered" evidence="1">
    <location>
        <begin position="90"/>
        <end position="111"/>
    </location>
</feature>
<dbReference type="Proteomes" id="UP001597083">
    <property type="component" value="Unassembled WGS sequence"/>
</dbReference>
<gene>
    <name evidence="2" type="ORF">ACFQ07_03290</name>
</gene>
<reference evidence="3" key="1">
    <citation type="journal article" date="2019" name="Int. J. Syst. Evol. Microbiol.">
        <title>The Global Catalogue of Microorganisms (GCM) 10K type strain sequencing project: providing services to taxonomists for standard genome sequencing and annotation.</title>
        <authorList>
            <consortium name="The Broad Institute Genomics Platform"/>
            <consortium name="The Broad Institute Genome Sequencing Center for Infectious Disease"/>
            <person name="Wu L."/>
            <person name="Ma J."/>
        </authorList>
    </citation>
    <scope>NUCLEOTIDE SEQUENCE [LARGE SCALE GENOMIC DNA]</scope>
    <source>
        <strain evidence="3">JCM 31696</strain>
    </source>
</reference>
<organism evidence="2 3">
    <name type="scientific">Actinomadura adrarensis</name>
    <dbReference type="NCBI Taxonomy" id="1819600"/>
    <lineage>
        <taxon>Bacteria</taxon>
        <taxon>Bacillati</taxon>
        <taxon>Actinomycetota</taxon>
        <taxon>Actinomycetes</taxon>
        <taxon>Streptosporangiales</taxon>
        <taxon>Thermomonosporaceae</taxon>
        <taxon>Actinomadura</taxon>
    </lineage>
</organism>
<evidence type="ECO:0000313" key="2">
    <source>
        <dbReference type="EMBL" id="MFD0851224.1"/>
    </source>
</evidence>
<dbReference type="EMBL" id="JBHTIR010000279">
    <property type="protein sequence ID" value="MFD0851224.1"/>
    <property type="molecule type" value="Genomic_DNA"/>
</dbReference>
<comment type="caution">
    <text evidence="2">The sequence shown here is derived from an EMBL/GenBank/DDBJ whole genome shotgun (WGS) entry which is preliminary data.</text>
</comment>
<keyword evidence="3" id="KW-1185">Reference proteome</keyword>
<accession>A0ABW3CC66</accession>
<evidence type="ECO:0000256" key="1">
    <source>
        <dbReference type="SAM" id="MobiDB-lite"/>
    </source>
</evidence>
<sequence length="477" mass="52048">MGVDQQELQNVLDQVFAREDTLEACRRRDLGAIITILRKYGVTQGQIAARTDIGQGRLSEYKTGKRVAEETAVFERFATGLDMPSRARQAMGLAPRPQDANASVDSHEDPDIPRDPYEIQLLAGAVGKIRGNVSRRKVLGLAATVGGAATIGGTDVWDRLSYAISKPVAVDEAIVNEIENRSAGFHQLDMVLPGPGLYKSIMAHLGELSTLLNGITDDPKNELRRRLIVVAGESAALAGWWAYDAGDVTAAHHLYKTAERAAEEAEDPAITSCLLAYRSYAPSMKGAHGRARALLGDALEALPRSDSPTVEAWLAARYAEESAALEDARSALTSWRRAEEAFAVADPEDDRVFVRFFDQSRFSSCHISTFANIPGKLDEAEDIASGMISSVGQLDPKRVAIVLGDVATAHLRRGHNYEACRLAKDGLQAVRESEFATWLPKFDSIAKSVSPWRTKEPVRNFLEELALTKRQLASSLH</sequence>
<protein>
    <recommendedName>
        <fullName evidence="4">XRE family transcriptional regulator</fullName>
    </recommendedName>
</protein>
<dbReference type="InterPro" id="IPR010982">
    <property type="entry name" value="Lambda_DNA-bd_dom_sf"/>
</dbReference>
<evidence type="ECO:0000313" key="3">
    <source>
        <dbReference type="Proteomes" id="UP001597083"/>
    </source>
</evidence>
<evidence type="ECO:0008006" key="4">
    <source>
        <dbReference type="Google" id="ProtNLM"/>
    </source>
</evidence>
<name>A0ABW3CC66_9ACTN</name>
<proteinExistence type="predicted"/>